<dbReference type="AlphaFoldDB" id="A0AAN7DFS6"/>
<dbReference type="EMBL" id="JASEJX010000014">
    <property type="protein sequence ID" value="KAK4516162.1"/>
    <property type="molecule type" value="Genomic_DNA"/>
</dbReference>
<gene>
    <name evidence="2" type="ORF">ATC70_011128</name>
</gene>
<dbReference type="InterPro" id="IPR043128">
    <property type="entry name" value="Rev_trsase/Diguanyl_cyclase"/>
</dbReference>
<organism evidence="2 3">
    <name type="scientific">Mucor velutinosus</name>
    <dbReference type="NCBI Taxonomy" id="708070"/>
    <lineage>
        <taxon>Eukaryota</taxon>
        <taxon>Fungi</taxon>
        <taxon>Fungi incertae sedis</taxon>
        <taxon>Mucoromycota</taxon>
        <taxon>Mucoromycotina</taxon>
        <taxon>Mucoromycetes</taxon>
        <taxon>Mucorales</taxon>
        <taxon>Mucorineae</taxon>
        <taxon>Mucoraceae</taxon>
        <taxon>Mucor</taxon>
    </lineage>
</organism>
<dbReference type="GeneID" id="89954814"/>
<dbReference type="InterPro" id="IPR043502">
    <property type="entry name" value="DNA/RNA_pol_sf"/>
</dbReference>
<feature type="domain" description="Reverse transcriptase" evidence="1">
    <location>
        <begin position="1"/>
        <end position="83"/>
    </location>
</feature>
<reference evidence="2 3" key="1">
    <citation type="submission" date="2022-11" db="EMBL/GenBank/DDBJ databases">
        <title>Mucor velutinosus strain NIH1002 WGS.</title>
        <authorList>
            <person name="Subramanian P."/>
            <person name="Mullikin J.C."/>
            <person name="Segre J.A."/>
            <person name="Zelazny A.M."/>
        </authorList>
    </citation>
    <scope>NUCLEOTIDE SEQUENCE [LARGE SCALE GENOMIC DNA]</scope>
    <source>
        <strain evidence="2 3">NIH1002</strain>
    </source>
</reference>
<name>A0AAN7DFS6_9FUNG</name>
<accession>A0AAN7DFS6</accession>
<dbReference type="Proteomes" id="UP001304243">
    <property type="component" value="Unassembled WGS sequence"/>
</dbReference>
<keyword evidence="3" id="KW-1185">Reference proteome</keyword>
<evidence type="ECO:0000259" key="1">
    <source>
        <dbReference type="Pfam" id="PF00078"/>
    </source>
</evidence>
<sequence length="108" mass="12474">MGLKNSGAQWMLYLMNDVLEYLDDFVICYIDGCLIYTKDNDLEFHKKYLHMVLFKKLQEDGRVMSKAKCKFSRKEIILLGQNIVAGQVIKLSQKKVDAIASWPVPKTV</sequence>
<dbReference type="SUPFAM" id="SSF56672">
    <property type="entry name" value="DNA/RNA polymerases"/>
    <property type="match status" value="1"/>
</dbReference>
<proteinExistence type="predicted"/>
<dbReference type="Pfam" id="PF00078">
    <property type="entry name" value="RVT_1"/>
    <property type="match status" value="1"/>
</dbReference>
<evidence type="ECO:0000313" key="3">
    <source>
        <dbReference type="Proteomes" id="UP001304243"/>
    </source>
</evidence>
<evidence type="ECO:0000313" key="2">
    <source>
        <dbReference type="EMBL" id="KAK4516162.1"/>
    </source>
</evidence>
<protein>
    <recommendedName>
        <fullName evidence="1">Reverse transcriptase domain-containing protein</fullName>
    </recommendedName>
</protein>
<comment type="caution">
    <text evidence="2">The sequence shown here is derived from an EMBL/GenBank/DDBJ whole genome shotgun (WGS) entry which is preliminary data.</text>
</comment>
<dbReference type="InterPro" id="IPR000477">
    <property type="entry name" value="RT_dom"/>
</dbReference>
<dbReference type="Gene3D" id="3.30.70.270">
    <property type="match status" value="1"/>
</dbReference>
<dbReference type="RefSeq" id="XP_064682828.1">
    <property type="nucleotide sequence ID" value="XM_064830326.1"/>
</dbReference>